<protein>
    <submittedName>
        <fullName evidence="1">Uncharacterized protein</fullName>
    </submittedName>
</protein>
<dbReference type="AlphaFoldDB" id="A0A7N0ZW20"/>
<keyword evidence="2" id="KW-1185">Reference proteome</keyword>
<dbReference type="EnsemblPlants" id="Kaladp0040s0320.1.v1.1">
    <property type="protein sequence ID" value="Kaladp0040s0320.1.v1.1.CDS.1"/>
    <property type="gene ID" value="Kaladp0040s0320.v1.1"/>
</dbReference>
<organism evidence="1 2">
    <name type="scientific">Kalanchoe fedtschenkoi</name>
    <name type="common">Lavender scallops</name>
    <name type="synonym">South American air plant</name>
    <dbReference type="NCBI Taxonomy" id="63787"/>
    <lineage>
        <taxon>Eukaryota</taxon>
        <taxon>Viridiplantae</taxon>
        <taxon>Streptophyta</taxon>
        <taxon>Embryophyta</taxon>
        <taxon>Tracheophyta</taxon>
        <taxon>Spermatophyta</taxon>
        <taxon>Magnoliopsida</taxon>
        <taxon>eudicotyledons</taxon>
        <taxon>Gunneridae</taxon>
        <taxon>Pentapetalae</taxon>
        <taxon>Saxifragales</taxon>
        <taxon>Crassulaceae</taxon>
        <taxon>Kalanchoe</taxon>
    </lineage>
</organism>
<proteinExistence type="predicted"/>
<dbReference type="Gramene" id="Kaladp0040s0320.1.v1.1">
    <property type="protein sequence ID" value="Kaladp0040s0320.1.v1.1.CDS.1"/>
    <property type="gene ID" value="Kaladp0040s0320.v1.1"/>
</dbReference>
<dbReference type="OMA" id="DYLWALP"/>
<reference evidence="1" key="1">
    <citation type="submission" date="2021-01" db="UniProtKB">
        <authorList>
            <consortium name="EnsemblPlants"/>
        </authorList>
    </citation>
    <scope>IDENTIFICATION</scope>
</reference>
<accession>A0A7N0ZW20</accession>
<sequence>MGSHKMLENDDMQHYLLGLFSIGANRHPSMAPLDNSFTFPFNVYAPQSPDYDYSNEGRTPYSGNAVVGWLKLKAALREQAADKLAQIVELDYLWALPKDFFSYEG</sequence>
<evidence type="ECO:0000313" key="1">
    <source>
        <dbReference type="EnsemblPlants" id="Kaladp0040s0320.1.v1.1.CDS.1"/>
    </source>
</evidence>
<evidence type="ECO:0000313" key="2">
    <source>
        <dbReference type="Proteomes" id="UP000594263"/>
    </source>
</evidence>
<name>A0A7N0ZW20_KALFE</name>
<dbReference type="Proteomes" id="UP000594263">
    <property type="component" value="Unplaced"/>
</dbReference>